<organism evidence="11">
    <name type="scientific">Homalodisca liturata</name>
    <dbReference type="NCBI Taxonomy" id="320908"/>
    <lineage>
        <taxon>Eukaryota</taxon>
        <taxon>Metazoa</taxon>
        <taxon>Ecdysozoa</taxon>
        <taxon>Arthropoda</taxon>
        <taxon>Hexapoda</taxon>
        <taxon>Insecta</taxon>
        <taxon>Pterygota</taxon>
        <taxon>Neoptera</taxon>
        <taxon>Paraneoptera</taxon>
        <taxon>Hemiptera</taxon>
        <taxon>Auchenorrhyncha</taxon>
        <taxon>Membracoidea</taxon>
        <taxon>Cicadellidae</taxon>
        <taxon>Cicadellinae</taxon>
        <taxon>Proconiini</taxon>
        <taxon>Homalodisca</taxon>
    </lineage>
</organism>
<dbReference type="GO" id="GO:0140965">
    <property type="term" value="P:secondary piRNA processing"/>
    <property type="evidence" value="ECO:0007669"/>
    <property type="project" value="UniProtKB-ARBA"/>
</dbReference>
<evidence type="ECO:0000256" key="7">
    <source>
        <dbReference type="ARBA" id="ARBA00038291"/>
    </source>
</evidence>
<keyword evidence="6" id="KW-0943">RNA-mediated gene silencing</keyword>
<dbReference type="SUPFAM" id="SSF101690">
    <property type="entry name" value="PAZ domain"/>
    <property type="match status" value="1"/>
</dbReference>
<feature type="domain" description="PAZ" evidence="9">
    <location>
        <begin position="307"/>
        <end position="431"/>
    </location>
</feature>
<dbReference type="InterPro" id="IPR036397">
    <property type="entry name" value="RNaseH_sf"/>
</dbReference>
<gene>
    <name evidence="11" type="ORF">g.28880</name>
</gene>
<evidence type="ECO:0000256" key="6">
    <source>
        <dbReference type="ARBA" id="ARBA00023158"/>
    </source>
</evidence>
<evidence type="ECO:0008006" key="12">
    <source>
        <dbReference type="Google" id="ProtNLM"/>
    </source>
</evidence>
<dbReference type="InterPro" id="IPR003100">
    <property type="entry name" value="PAZ_dom"/>
</dbReference>
<feature type="domain" description="Piwi" evidence="10">
    <location>
        <begin position="599"/>
        <end position="885"/>
    </location>
</feature>
<evidence type="ECO:0000256" key="2">
    <source>
        <dbReference type="ARBA" id="ARBA00022473"/>
    </source>
</evidence>
<dbReference type="Pfam" id="PF23278">
    <property type="entry name" value="Piwi_N"/>
    <property type="match status" value="1"/>
</dbReference>
<dbReference type="FunFam" id="2.170.260.10:FF:000003">
    <property type="entry name" value="Piwi-like RNA-mediated gene silencing 2"/>
    <property type="match status" value="1"/>
</dbReference>
<comment type="similarity">
    <text evidence="7">Belongs to the argonaute family. Piwi subfamily.</text>
</comment>
<dbReference type="SMART" id="SM00949">
    <property type="entry name" value="PAZ"/>
    <property type="match status" value="1"/>
</dbReference>
<dbReference type="InterPro" id="IPR012337">
    <property type="entry name" value="RNaseH-like_sf"/>
</dbReference>
<dbReference type="InterPro" id="IPR036085">
    <property type="entry name" value="PAZ_dom_sf"/>
</dbReference>
<dbReference type="SMART" id="SM00950">
    <property type="entry name" value="Piwi"/>
    <property type="match status" value="1"/>
</dbReference>
<evidence type="ECO:0000256" key="4">
    <source>
        <dbReference type="ARBA" id="ARBA00022782"/>
    </source>
</evidence>
<dbReference type="Gene3D" id="3.30.420.10">
    <property type="entry name" value="Ribonuclease H-like superfamily/Ribonuclease H"/>
    <property type="match status" value="1"/>
</dbReference>
<dbReference type="PANTHER" id="PTHR22891">
    <property type="entry name" value="EUKARYOTIC TRANSLATION INITIATION FACTOR 2C"/>
    <property type="match status" value="1"/>
</dbReference>
<feature type="compositionally biased region" description="Pro residues" evidence="8">
    <location>
        <begin position="20"/>
        <end position="50"/>
    </location>
</feature>
<evidence type="ECO:0000256" key="8">
    <source>
        <dbReference type="SAM" id="MobiDB-lite"/>
    </source>
</evidence>
<feature type="compositionally biased region" description="Polar residues" evidence="8">
    <location>
        <begin position="77"/>
        <end position="87"/>
    </location>
</feature>
<keyword evidence="2" id="KW-0217">Developmental protein</keyword>
<comment type="subcellular location">
    <subcellularLocation>
        <location evidence="1">Cytoplasm</location>
    </subcellularLocation>
</comment>
<evidence type="ECO:0000313" key="11">
    <source>
        <dbReference type="EMBL" id="JAS81808.1"/>
    </source>
</evidence>
<dbReference type="AlphaFoldDB" id="A0A1B6I4E4"/>
<dbReference type="Gene3D" id="2.170.260.10">
    <property type="entry name" value="paz domain"/>
    <property type="match status" value="1"/>
</dbReference>
<dbReference type="EMBL" id="GECU01025898">
    <property type="protein sequence ID" value="JAS81808.1"/>
    <property type="molecule type" value="Transcribed_RNA"/>
</dbReference>
<dbReference type="Pfam" id="PF02170">
    <property type="entry name" value="PAZ"/>
    <property type="match status" value="1"/>
</dbReference>
<reference evidence="11" key="1">
    <citation type="submission" date="2015-11" db="EMBL/GenBank/DDBJ databases">
        <title>De novo transcriptome assembly of four potential Pierce s Disease insect vectors from Arizona vineyards.</title>
        <authorList>
            <person name="Tassone E.E."/>
        </authorList>
    </citation>
    <scope>NUCLEOTIDE SEQUENCE</scope>
</reference>
<name>A0A1B6I4E4_9HEMI</name>
<proteinExistence type="inferred from homology"/>
<dbReference type="GO" id="GO:0003723">
    <property type="term" value="F:RNA binding"/>
    <property type="evidence" value="ECO:0007669"/>
    <property type="project" value="UniProtKB-KW"/>
</dbReference>
<feature type="compositionally biased region" description="Gly residues" evidence="8">
    <location>
        <begin position="88"/>
        <end position="107"/>
    </location>
</feature>
<dbReference type="FunFam" id="3.30.420.10:FF:000014">
    <property type="entry name" value="Piwi-like RNA-mediated gene silencing 1"/>
    <property type="match status" value="1"/>
</dbReference>
<keyword evidence="4" id="KW-0221">Differentiation</keyword>
<keyword evidence="3" id="KW-0963">Cytoplasm</keyword>
<accession>A0A1B6I4E4</accession>
<dbReference type="Pfam" id="PF02171">
    <property type="entry name" value="Piwi"/>
    <property type="match status" value="1"/>
</dbReference>
<dbReference type="PROSITE" id="PS50822">
    <property type="entry name" value="PIWI"/>
    <property type="match status" value="1"/>
</dbReference>
<evidence type="ECO:0000256" key="5">
    <source>
        <dbReference type="ARBA" id="ARBA00022884"/>
    </source>
</evidence>
<dbReference type="GO" id="GO:0030154">
    <property type="term" value="P:cell differentiation"/>
    <property type="evidence" value="ECO:0007669"/>
    <property type="project" value="UniProtKB-KW"/>
</dbReference>
<dbReference type="PROSITE" id="PS50821">
    <property type="entry name" value="PAZ"/>
    <property type="match status" value="1"/>
</dbReference>
<sequence>MADAPGRARGRARGRAKPPTQGPQGPPRPAQGPGPSRPGPPPSTVGPPPGMAHKPAPTASGRATHRGAGRQLEETAGLSQKMAQMSVGSGGGNGSGGSSGGNGGAPVGRGNMRGKRQIAVTVTTRADTLKSKKGCTGRPVIIQANYFSLVEKTDWCLYQYRVDFDPSIDLTWERKKLLRDQKNNIKCEYIFDGTVLYCSCLLDPDPMEVFSARESDSSQIRITIRRVGEMTLGDHHYLQFFNILTRKCLTLLDLQIINRDYYDPKAKVVVEEYHLELWPGYKTTIRQHENQVLMVAEIAHKVMRTDSCYHLLCDITRRNTGDYKTEFNKAVIGSVVLTDYNNKTYTISDVNWGETPSCTFDRNGTKTSYIDYYKERYNIRISHANQPLLVSRGKPSKPRERKAFDAGAVAQAGAGDPNLILLIPELCRMTGLTDEMRSNFTLMRALSTHTRIGPKERIDRLRIMNQRLNGEVRVKKEFKDWNLKLSDKLVEVPARQLEMEKILLGRNRIVDAGEECDWTRHLRSSPMLSMPDDGLKRWVIIFPSKVGRDAEAFVSTLLKAGQGMAFFISEPEYLDIRDDRTQNYLESLDQAISQLNPQLILVVLLNQKADRYSAIKKKTLVDRAVPTQVVLAKNLNKKSVMSIATKVAIQMNCKIGGAPWSVTMPLNGLMVVGFDVCHDAKSKGKSCGAMVASLNKAMTRYFSAVSNHSNGEELSNDLALNVVKALHCYKKHNDTLPSHIIIYRDGVGDGQIPYVFSHEVQHVARAVHEIYGGPVKLAVVLVTKKINTRLFHNAQNPRPGTIVDDVITLPERYDFFIVSQFVNQGTVSPTSYNVIHDAIGLDPDKLQRLTYKMTHLYFNWSGTVRVPAPVQYAHKLAFLVSQSLHRPPNSSLQELLYFL</sequence>
<dbReference type="CDD" id="cd04658">
    <property type="entry name" value="Piwi_piwi-like_Euk"/>
    <property type="match status" value="1"/>
</dbReference>
<dbReference type="InterPro" id="IPR003165">
    <property type="entry name" value="Piwi"/>
</dbReference>
<dbReference type="Gene3D" id="3.40.50.2300">
    <property type="match status" value="1"/>
</dbReference>
<keyword evidence="5" id="KW-0694">RNA-binding</keyword>
<dbReference type="GO" id="GO:0005737">
    <property type="term" value="C:cytoplasm"/>
    <property type="evidence" value="ECO:0007669"/>
    <property type="project" value="UniProtKB-SubCell"/>
</dbReference>
<evidence type="ECO:0000256" key="1">
    <source>
        <dbReference type="ARBA" id="ARBA00004496"/>
    </source>
</evidence>
<dbReference type="CDD" id="cd02845">
    <property type="entry name" value="PAZ_piwi_like"/>
    <property type="match status" value="1"/>
</dbReference>
<evidence type="ECO:0000259" key="9">
    <source>
        <dbReference type="PROSITE" id="PS50821"/>
    </source>
</evidence>
<dbReference type="SUPFAM" id="SSF53098">
    <property type="entry name" value="Ribonuclease H-like"/>
    <property type="match status" value="1"/>
</dbReference>
<evidence type="ECO:0000259" key="10">
    <source>
        <dbReference type="PROSITE" id="PS50822"/>
    </source>
</evidence>
<feature type="region of interest" description="Disordered" evidence="8">
    <location>
        <begin position="1"/>
        <end position="114"/>
    </location>
</feature>
<protein>
    <recommendedName>
        <fullName evidence="12">Piwi domain-containing protein</fullName>
    </recommendedName>
</protein>
<evidence type="ECO:0000256" key="3">
    <source>
        <dbReference type="ARBA" id="ARBA00022490"/>
    </source>
</evidence>